<comment type="caution">
    <text evidence="1">The sequence shown here is derived from an EMBL/GenBank/DDBJ whole genome shotgun (WGS) entry which is preliminary data.</text>
</comment>
<dbReference type="Proteomes" id="UP000290289">
    <property type="component" value="Chromosome 6"/>
</dbReference>
<keyword evidence="2" id="KW-1185">Reference proteome</keyword>
<sequence>MSFTKRQNNLNCNIPHRSGEWILYALYTLWELICFEFYRNSEVKRVRARAIPGWVTHWEVLV</sequence>
<proteinExistence type="predicted"/>
<dbReference type="EMBL" id="RDQH01000332">
    <property type="protein sequence ID" value="RXH97003.1"/>
    <property type="molecule type" value="Genomic_DNA"/>
</dbReference>
<accession>A0A498JSW6</accession>
<dbReference type="AlphaFoldDB" id="A0A498JSW6"/>
<protein>
    <submittedName>
        <fullName evidence="1">Uncharacterized protein</fullName>
    </submittedName>
</protein>
<name>A0A498JSW6_MALDO</name>
<gene>
    <name evidence="1" type="ORF">DVH24_035671</name>
</gene>
<reference evidence="1 2" key="1">
    <citation type="submission" date="2018-10" db="EMBL/GenBank/DDBJ databases">
        <title>A high-quality apple genome assembly.</title>
        <authorList>
            <person name="Hu J."/>
        </authorList>
    </citation>
    <scope>NUCLEOTIDE SEQUENCE [LARGE SCALE GENOMIC DNA]</scope>
    <source>
        <strain evidence="2">cv. HFTH1</strain>
        <tissue evidence="1">Young leaf</tissue>
    </source>
</reference>
<evidence type="ECO:0000313" key="1">
    <source>
        <dbReference type="EMBL" id="RXH97003.1"/>
    </source>
</evidence>
<evidence type="ECO:0000313" key="2">
    <source>
        <dbReference type="Proteomes" id="UP000290289"/>
    </source>
</evidence>
<organism evidence="1 2">
    <name type="scientific">Malus domestica</name>
    <name type="common">Apple</name>
    <name type="synonym">Pyrus malus</name>
    <dbReference type="NCBI Taxonomy" id="3750"/>
    <lineage>
        <taxon>Eukaryota</taxon>
        <taxon>Viridiplantae</taxon>
        <taxon>Streptophyta</taxon>
        <taxon>Embryophyta</taxon>
        <taxon>Tracheophyta</taxon>
        <taxon>Spermatophyta</taxon>
        <taxon>Magnoliopsida</taxon>
        <taxon>eudicotyledons</taxon>
        <taxon>Gunneridae</taxon>
        <taxon>Pentapetalae</taxon>
        <taxon>rosids</taxon>
        <taxon>fabids</taxon>
        <taxon>Rosales</taxon>
        <taxon>Rosaceae</taxon>
        <taxon>Amygdaloideae</taxon>
        <taxon>Maleae</taxon>
        <taxon>Malus</taxon>
    </lineage>
</organism>